<dbReference type="EMBL" id="SMFV01000002">
    <property type="protein sequence ID" value="TCK05234.1"/>
    <property type="molecule type" value="Genomic_DNA"/>
</dbReference>
<keyword evidence="1" id="KW-0175">Coiled coil</keyword>
<reference evidence="2 3" key="1">
    <citation type="submission" date="2019-03" db="EMBL/GenBank/DDBJ databases">
        <title>Genomic Encyclopedia of Archaeal and Bacterial Type Strains, Phase II (KMG-II): from individual species to whole genera.</title>
        <authorList>
            <person name="Goeker M."/>
        </authorList>
    </citation>
    <scope>NUCLEOTIDE SEQUENCE [LARGE SCALE GENOMIC DNA]</scope>
    <source>
        <strain evidence="2 3">DSM 24425</strain>
    </source>
</reference>
<dbReference type="Gene3D" id="3.30.2310.20">
    <property type="entry name" value="RelE-like"/>
    <property type="match status" value="1"/>
</dbReference>
<organism evidence="2 3">
    <name type="scientific">Phorcysia thermohydrogeniphila</name>
    <dbReference type="NCBI Taxonomy" id="936138"/>
    <lineage>
        <taxon>Bacteria</taxon>
        <taxon>Pseudomonadati</taxon>
        <taxon>Aquificota</taxon>
        <taxon>Aquificia</taxon>
        <taxon>Desulfurobacteriales</taxon>
        <taxon>Desulfurobacteriaceae</taxon>
        <taxon>Phorcysia</taxon>
    </lineage>
</organism>
<dbReference type="SUPFAM" id="SSF52540">
    <property type="entry name" value="P-loop containing nucleoside triphosphate hydrolases"/>
    <property type="match status" value="1"/>
</dbReference>
<dbReference type="AlphaFoldDB" id="A0A4R1GB80"/>
<dbReference type="InterPro" id="IPR027417">
    <property type="entry name" value="P-loop_NTPase"/>
</dbReference>
<proteinExistence type="predicted"/>
<keyword evidence="3" id="KW-1185">Reference proteome</keyword>
<evidence type="ECO:0000313" key="3">
    <source>
        <dbReference type="Proteomes" id="UP000295777"/>
    </source>
</evidence>
<dbReference type="InterPro" id="IPR035093">
    <property type="entry name" value="RelE/ParE_toxin_dom_sf"/>
</dbReference>
<dbReference type="Proteomes" id="UP000295777">
    <property type="component" value="Unassembled WGS sequence"/>
</dbReference>
<name>A0A4R1GB80_9BACT</name>
<feature type="coiled-coil region" evidence="1">
    <location>
        <begin position="33"/>
        <end position="125"/>
    </location>
</feature>
<gene>
    <name evidence="2" type="ORF">CLV27_0660</name>
</gene>
<comment type="caution">
    <text evidence="2">The sequence shown here is derived from an EMBL/GenBank/DDBJ whole genome shotgun (WGS) entry which is preliminary data.</text>
</comment>
<sequence length="248" mass="29347">MVRKGFRDIEEYFLQAEAKRLQQKVVKRPLPKKESRENLINQIKNLNEKLKGKDRKIKELFKEIAELRNQLEVLKREKELLEEKRKELERVDEYKRSIDSLREEVAKLKGELAEKEKQIESLKSKEVPKARVELFIEVALGSVSELAGGRNNLKVLFSKRFRKDMVKEVAVRPFLFDSFISALSRIDSTSRLLKRDSKHDIYRIRVTSPYGEYRAIYLKMDSNTIKFVRFGQRDSIYQELDASGWSFD</sequence>
<accession>A0A4R1GB80</accession>
<evidence type="ECO:0000313" key="2">
    <source>
        <dbReference type="EMBL" id="TCK05234.1"/>
    </source>
</evidence>
<evidence type="ECO:0000256" key="1">
    <source>
        <dbReference type="SAM" id="Coils"/>
    </source>
</evidence>
<dbReference type="RefSeq" id="WP_243644860.1">
    <property type="nucleotide sequence ID" value="NZ_SMFV01000002.1"/>
</dbReference>
<dbReference type="Gene3D" id="1.20.5.1700">
    <property type="match status" value="1"/>
</dbReference>
<protein>
    <submittedName>
        <fullName evidence="2">Uncharacterized protein</fullName>
    </submittedName>
</protein>